<accession>A0ACC0BJ87</accession>
<gene>
    <name evidence="1" type="ORF">M9H77_13091</name>
</gene>
<dbReference type="EMBL" id="CM044703">
    <property type="protein sequence ID" value="KAI5672727.1"/>
    <property type="molecule type" value="Genomic_DNA"/>
</dbReference>
<proteinExistence type="predicted"/>
<evidence type="ECO:0000313" key="2">
    <source>
        <dbReference type="Proteomes" id="UP001060085"/>
    </source>
</evidence>
<comment type="caution">
    <text evidence="1">The sequence shown here is derived from an EMBL/GenBank/DDBJ whole genome shotgun (WGS) entry which is preliminary data.</text>
</comment>
<name>A0ACC0BJ87_CATRO</name>
<protein>
    <submittedName>
        <fullName evidence="1">Uncharacterized protein</fullName>
    </submittedName>
</protein>
<dbReference type="Proteomes" id="UP001060085">
    <property type="component" value="Linkage Group LG03"/>
</dbReference>
<organism evidence="1 2">
    <name type="scientific">Catharanthus roseus</name>
    <name type="common">Madagascar periwinkle</name>
    <name type="synonym">Vinca rosea</name>
    <dbReference type="NCBI Taxonomy" id="4058"/>
    <lineage>
        <taxon>Eukaryota</taxon>
        <taxon>Viridiplantae</taxon>
        <taxon>Streptophyta</taxon>
        <taxon>Embryophyta</taxon>
        <taxon>Tracheophyta</taxon>
        <taxon>Spermatophyta</taxon>
        <taxon>Magnoliopsida</taxon>
        <taxon>eudicotyledons</taxon>
        <taxon>Gunneridae</taxon>
        <taxon>Pentapetalae</taxon>
        <taxon>asterids</taxon>
        <taxon>lamiids</taxon>
        <taxon>Gentianales</taxon>
        <taxon>Apocynaceae</taxon>
        <taxon>Rauvolfioideae</taxon>
        <taxon>Vinceae</taxon>
        <taxon>Catharanthinae</taxon>
        <taxon>Catharanthus</taxon>
    </lineage>
</organism>
<evidence type="ECO:0000313" key="1">
    <source>
        <dbReference type="EMBL" id="KAI5672727.1"/>
    </source>
</evidence>
<sequence length="173" mass="19636">MELNLRPTTRDRMKKLKASNGNKDNACKDYSREQLMVKIAKYGRKGTLLTVALSLSLAIGFYQTMRGNLIPITKVGDHFGGVNSPHYQRPYDNISAQGYHDMLAHNLYPFHEGGFQGRPQARGGRSGGQGERGYYRPHEEVPRHETFDDFREDLMLAKHTVMATIVINKGKRL</sequence>
<keyword evidence="2" id="KW-1185">Reference proteome</keyword>
<reference evidence="2" key="1">
    <citation type="journal article" date="2023" name="Nat. Plants">
        <title>Single-cell RNA sequencing provides a high-resolution roadmap for understanding the multicellular compartmentation of specialized metabolism.</title>
        <authorList>
            <person name="Sun S."/>
            <person name="Shen X."/>
            <person name="Li Y."/>
            <person name="Li Y."/>
            <person name="Wang S."/>
            <person name="Li R."/>
            <person name="Zhang H."/>
            <person name="Shen G."/>
            <person name="Guo B."/>
            <person name="Wei J."/>
            <person name="Xu J."/>
            <person name="St-Pierre B."/>
            <person name="Chen S."/>
            <person name="Sun C."/>
        </authorList>
    </citation>
    <scope>NUCLEOTIDE SEQUENCE [LARGE SCALE GENOMIC DNA]</scope>
</reference>